<keyword evidence="1" id="KW-0175">Coiled coil</keyword>
<feature type="coiled-coil region" evidence="1">
    <location>
        <begin position="750"/>
        <end position="777"/>
    </location>
</feature>
<feature type="coiled-coil region" evidence="1">
    <location>
        <begin position="892"/>
        <end position="919"/>
    </location>
</feature>
<dbReference type="KEGG" id="mhu:Mhun_0737"/>
<feature type="coiled-coil region" evidence="1">
    <location>
        <begin position="487"/>
        <end position="514"/>
    </location>
</feature>
<gene>
    <name evidence="4" type="ordered locus">Mhun_0737</name>
</gene>
<dbReference type="HOGENOM" id="CLU_006135_0_1_2"/>
<evidence type="ECO:0000313" key="5">
    <source>
        <dbReference type="Proteomes" id="UP000001941"/>
    </source>
</evidence>
<dbReference type="eggNOG" id="arCOG00369">
    <property type="taxonomic scope" value="Archaea"/>
</dbReference>
<evidence type="ECO:0000256" key="1">
    <source>
        <dbReference type="SAM" id="Coils"/>
    </source>
</evidence>
<dbReference type="InParanoid" id="Q2FL82"/>
<reference evidence="5" key="1">
    <citation type="journal article" date="2016" name="Stand. Genomic Sci.">
        <title>Complete genome sequence of Methanospirillum hungatei type strain JF1.</title>
        <authorList>
            <person name="Gunsalus R.P."/>
            <person name="Cook L.E."/>
            <person name="Crable B."/>
            <person name="Rohlin L."/>
            <person name="McDonald E."/>
            <person name="Mouttaki H."/>
            <person name="Sieber J.R."/>
            <person name="Poweleit N."/>
            <person name="Zhou H."/>
            <person name="Lapidus A.L."/>
            <person name="Daligault H.E."/>
            <person name="Land M."/>
            <person name="Gilna P."/>
            <person name="Ivanova N."/>
            <person name="Kyrpides N."/>
            <person name="Culley D.E."/>
            <person name="McInerney M.J."/>
        </authorList>
    </citation>
    <scope>NUCLEOTIDE SEQUENCE [LARGE SCALE GENOMIC DNA]</scope>
    <source>
        <strain evidence="5">ATCC 27890 / DSM 864 / NBRC 100397 / JF-1</strain>
    </source>
</reference>
<keyword evidence="5" id="KW-1185">Reference proteome</keyword>
<proteinExistence type="predicted"/>
<dbReference type="InterPro" id="IPR027417">
    <property type="entry name" value="P-loop_NTPase"/>
</dbReference>
<dbReference type="PANTHER" id="PTHR41259">
    <property type="entry name" value="DOUBLE-STRAND BREAK REPAIR RAD50 ATPASE, PUTATIVE-RELATED"/>
    <property type="match status" value="1"/>
</dbReference>
<keyword evidence="2" id="KW-1133">Transmembrane helix</keyword>
<dbReference type="EMBL" id="CP000254">
    <property type="protein sequence ID" value="ABD40490.1"/>
    <property type="molecule type" value="Genomic_DNA"/>
</dbReference>
<sequence length="1282" mass="147688">MKIEELDIKGFGTLINRKFSFPRTGVTILTGKNEAGKTTFLEFVRRMLFGFPTGRVASKEYEPITGLVKGGELSVIFQDGTRYTIHRVKASNRKIQQYLLLEDGTSASIEDLDAHMGKIRKDFYNRIFALTHLDLWNGGTLVNDNSVKDFLIGGLLSIKKSNPHVIAENCLKEANKLFLQRGSAPIINALIAEIKKINRKIREIEAKTEEYHDKSKKLEELQQEKKRLEEQELIVQKELSHYRMLSEARDSWVTIAQKKNELNEIIIPDTFSIDQDRRIEELQEKKREIDKELKRQIEKYDDLNLQIEQIISNEAILSKESEIIQINRLYQQYIADIGKLPTIRSKLSGKRRDLDIALEGLGPFWTEEKLDTIILTSEIKNALFTAKVTLENSERELLQINNHIKSLEEEIFRIKQDIPIPDKEKLTAADSIIEIKKTISEIQSLEQEATLLSRQVEEAQRRYDNSLSYLVNEGLEISPAFTTTFQYDAVSSSVRAFEEEIQNHEEQLRAYKTADTLLERDLNQCSNDQKETEATIESLGKIYPVDALKRRQKALYELKELLNRRDKRRESGISPGFASNFTIFALLFIGSFLCITAGFISGQFIFIGVGIGILLISGVLYLNDRNTQNIRAEEDDKLEQEIETYSKRLNIKILKSDEIDRIISQTELLSDRSRQAEALQITLSQILKRKAKSEENIQYLEGKLQEAKRELDITLQKWHAFLVEMLSPGLAERNPSPRNVYSLLSMIQVVSRESSEINRINQEIARIQNKKQVALAKCQEMLTPLIIIFSIEKLPADITELSASIDLITEQVQTELNKQERANTLLEEIKRRKQKIDQAHQYHTSISDRIVQERENFNKILTRSGLPAECNPDRLESLIQEVLAARTQYTGLKETQHELNELEKQIRSYEEQVYSLRQLIEESTKDSTINFLTERLVSLLSNEKDIVRKRDSMIERIKGCKERIDNQKKERELVQMEEESLLSESGVPDYDSYCEYRSMLQRKKNVIQEIDQEIAIINRICGDPQGYNQVSHELSLQSKDEVMAAIETGSSRVSKLREQISIIDREIGSIGTEIEILKQSEEHNRLLLERNIIHTSIHEYAQKWAVQTLAAEMLRQSLEKFEREKQPAVVSKATEYFRMMTNGAYSRIILPISGDEFEVIMDNSIMKGPDILSQGTAEQLYISLRLAYATEYCLQNEPMPVVLDDILINCDEDRHARAIRAIGSVAEHTQVIYCTCHNKTVEQFSDILDDVHVIDLDSPDSVYQRREDPDGMTIEGEGYFVL</sequence>
<organism evidence="4 5">
    <name type="scientific">Methanospirillum hungatei JF-1 (strain ATCC 27890 / DSM 864 / NBRC 100397 / JF-1)</name>
    <dbReference type="NCBI Taxonomy" id="323259"/>
    <lineage>
        <taxon>Archaea</taxon>
        <taxon>Methanobacteriati</taxon>
        <taxon>Methanobacteriota</taxon>
        <taxon>Stenosarchaea group</taxon>
        <taxon>Methanomicrobia</taxon>
        <taxon>Methanomicrobiales</taxon>
        <taxon>Methanospirillaceae</taxon>
        <taxon>Methanospirillum</taxon>
    </lineage>
</organism>
<dbReference type="EnsemblBacteria" id="ABD40490">
    <property type="protein sequence ID" value="ABD40490"/>
    <property type="gene ID" value="Mhun_0737"/>
</dbReference>
<dbReference type="RefSeq" id="WP_011447769.1">
    <property type="nucleotide sequence ID" value="NC_007796.1"/>
</dbReference>
<keyword evidence="2" id="KW-0472">Membrane</keyword>
<dbReference type="InterPro" id="IPR038734">
    <property type="entry name" value="YhaN_AAA"/>
</dbReference>
<dbReference type="Pfam" id="PF13514">
    <property type="entry name" value="AAA_27"/>
    <property type="match status" value="1"/>
</dbReference>
<keyword evidence="2" id="KW-0812">Transmembrane</keyword>
<feature type="coiled-coil region" evidence="1">
    <location>
        <begin position="390"/>
        <end position="462"/>
    </location>
</feature>
<dbReference type="STRING" id="323259.Mhun_0737"/>
<dbReference type="SUPFAM" id="SSF52540">
    <property type="entry name" value="P-loop containing nucleoside triphosphate hydrolases"/>
    <property type="match status" value="1"/>
</dbReference>
<feature type="transmembrane region" description="Helical" evidence="2">
    <location>
        <begin position="604"/>
        <end position="622"/>
    </location>
</feature>
<dbReference type="GeneID" id="3923875"/>
<dbReference type="PANTHER" id="PTHR41259:SF1">
    <property type="entry name" value="DOUBLE-STRAND BREAK REPAIR RAD50 ATPASE, PUTATIVE-RELATED"/>
    <property type="match status" value="1"/>
</dbReference>
<dbReference type="Proteomes" id="UP000001941">
    <property type="component" value="Chromosome"/>
</dbReference>
<accession>Q2FL82</accession>
<feature type="coiled-coil region" evidence="1">
    <location>
        <begin position="950"/>
        <end position="984"/>
    </location>
</feature>
<feature type="coiled-coil region" evidence="1">
    <location>
        <begin position="676"/>
        <end position="717"/>
    </location>
</feature>
<evidence type="ECO:0000256" key="2">
    <source>
        <dbReference type="SAM" id="Phobius"/>
    </source>
</evidence>
<dbReference type="OrthoDB" id="111846at2157"/>
<feature type="coiled-coil region" evidence="1">
    <location>
        <begin position="187"/>
        <end position="238"/>
    </location>
</feature>
<feature type="transmembrane region" description="Helical" evidence="2">
    <location>
        <begin position="577"/>
        <end position="597"/>
    </location>
</feature>
<evidence type="ECO:0000259" key="3">
    <source>
        <dbReference type="Pfam" id="PF13514"/>
    </source>
</evidence>
<feature type="domain" description="YhaN AAA" evidence="3">
    <location>
        <begin position="1"/>
        <end position="211"/>
    </location>
</feature>
<name>Q2FL82_METHJ</name>
<dbReference type="Gene3D" id="3.40.50.300">
    <property type="entry name" value="P-loop containing nucleotide triphosphate hydrolases"/>
    <property type="match status" value="2"/>
</dbReference>
<evidence type="ECO:0000313" key="4">
    <source>
        <dbReference type="EMBL" id="ABD40490.1"/>
    </source>
</evidence>
<feature type="coiled-coil region" evidence="1">
    <location>
        <begin position="272"/>
        <end position="313"/>
    </location>
</feature>
<protein>
    <recommendedName>
        <fullName evidence="3">YhaN AAA domain-containing protein</fullName>
    </recommendedName>
</protein>